<dbReference type="GO" id="GO:0003676">
    <property type="term" value="F:nucleic acid binding"/>
    <property type="evidence" value="ECO:0007669"/>
    <property type="project" value="InterPro"/>
</dbReference>
<dbReference type="HOGENOM" id="CLU_304554_0_0_2"/>
<dbReference type="GO" id="GO:0006289">
    <property type="term" value="P:nucleotide-excision repair"/>
    <property type="evidence" value="ECO:0007669"/>
    <property type="project" value="TreeGrafter"/>
</dbReference>
<dbReference type="GeneID" id="9751095"/>
<keyword evidence="5" id="KW-1185">Reference proteome</keyword>
<proteinExistence type="predicted"/>
<dbReference type="PANTHER" id="PTHR47957:SF3">
    <property type="entry name" value="ATP-DEPENDENT HELICASE HRQ1"/>
    <property type="match status" value="1"/>
</dbReference>
<dbReference type="InterPro" id="IPR011545">
    <property type="entry name" value="DEAD/DEAH_box_helicase_dom"/>
</dbReference>
<evidence type="ECO:0000256" key="2">
    <source>
        <dbReference type="ARBA" id="ARBA00022840"/>
    </source>
</evidence>
<protein>
    <submittedName>
        <fullName evidence="4">Helicase domain protein</fullName>
    </submittedName>
</protein>
<dbReference type="OrthoDB" id="42053at2157"/>
<sequence>MICYKFDKPLIPSVEELFRECGKDVNFMNNYIINSVLSYIERKEQDLVLGMQYNDWVIIDSSAKDEIKEQIINYITKFAIACNGTNRNKDYLKKVREEVDSNRVVEKALCYLYAFGIYGDCISRYLLIKPPDGDEVPDYEIPGLDNEVVERAKDVFNKCVEKLSKWREYWVRSRFIEIVRDLYLLKQRFPDKSVFESYMLIDRVFAYAYPRNLPLGVYTVSDVCGDGTSTINLKKLTYSFFKSYHDYLIGAVNENIDEEFEEFWEIFCYFLRKAFSDRRFYRFQIRGVETAIKKLLGIFNTSESRGAGKIDYLIIAAPTGSGKTEVMVLTVLIAALARKIILIRHGLDDEKNVPIALMVYPRRSLANDQVSRLIEYLSIINERLKNKLLLTINYTDIRDKREYEDAINSVKVGAKPVPLQLKYGVLASLIKDGENYYVELRFLTCPRRFTSGSGSIYPRFRVVRRGDRYEVDDSVVYCGDNALSFIALTKDRVRERLGDIHITIFETLRHNLFSRSFENLFGICRKAGDNKVVFDYPLIIVLDEIHTYTDIPGVRYTYMLRRVLNRIRYYSENCNGDGLPGNLVIGMSATIPNAGEFLSKLFFSEDIEKNINDYLITVDDEETIPLGNEYFIITVPTRGAPVDALTVSIQTIMNTFYNIPSIPIDSGYVKKGIVFLEEFNVLRRMKRELWNREQGAIYRVVEINNEEVAFGLQDLRNPRNRYFYEVTLEDYGDDAKVVDNIRRGKISRVISARSWLDGELWWGYMLDTIINYYPKNNLSDYVTTRFNRVVEYSSRKRGDLRRADIVVSTSSLEVGVDYSDVVLIYQHGAPPNISSLIQRAGRGGRRLFENPLMRIIVGIQLSPDLPHQSWLFEIFTRVKDLRKAIDYDKLFLPKASEEIMKQVLAELALEYYVLNNGKLTNNWECRLTGWLKKNKENIINYSQWVFANVEKSRLNSFIDEIINYLDKNCRDQSGR</sequence>
<dbReference type="PANTHER" id="PTHR47957">
    <property type="entry name" value="ATP-DEPENDENT HELICASE HRQ1"/>
    <property type="match status" value="1"/>
</dbReference>
<feature type="domain" description="Helicase ATP-binding" evidence="3">
    <location>
        <begin position="304"/>
        <end position="609"/>
    </location>
</feature>
<keyword evidence="4" id="KW-0378">Hydrolase</keyword>
<keyword evidence="2" id="KW-0067">ATP-binding</keyword>
<reference evidence="4 5" key="1">
    <citation type="journal article" date="2010" name="Stand. Genomic Sci.">
        <title>Complete genome sequence of Vulcanisaeta distributa type strain (IC-017).</title>
        <authorList>
            <person name="Mavromatis K."/>
            <person name="Sikorski J."/>
            <person name="Pabst E."/>
            <person name="Teshima H."/>
            <person name="Lapidus A."/>
            <person name="Lucas S."/>
            <person name="Nolan M."/>
            <person name="Glavina Del Rio T."/>
            <person name="Cheng J.F."/>
            <person name="Bruce D."/>
            <person name="Goodwin L."/>
            <person name="Pitluck S."/>
            <person name="Liolios K."/>
            <person name="Ivanova N."/>
            <person name="Mikhailova N."/>
            <person name="Pati A."/>
            <person name="Chen A."/>
            <person name="Palaniappan K."/>
            <person name="Land M."/>
            <person name="Hauser L."/>
            <person name="Chang Y.J."/>
            <person name="Jeffries C.D."/>
            <person name="Rohde M."/>
            <person name="Spring S."/>
            <person name="Goker M."/>
            <person name="Wirth R."/>
            <person name="Woyke T."/>
            <person name="Bristow J."/>
            <person name="Eisen J.A."/>
            <person name="Markowitz V."/>
            <person name="Hugenholtz P."/>
            <person name="Klenk H.P."/>
            <person name="Kyrpides N.C."/>
        </authorList>
    </citation>
    <scope>NUCLEOTIDE SEQUENCE [LARGE SCALE GENOMIC DNA]</scope>
    <source>
        <strain evidence="5">DSM 14429 / JCM 11212 / NBRC 100878 / IC-017</strain>
    </source>
</reference>
<dbReference type="STRING" id="572478.Vdis_0178"/>
<name>E1QSS4_VULDI</name>
<dbReference type="eggNOG" id="arCOG00555">
    <property type="taxonomic scope" value="Archaea"/>
</dbReference>
<evidence type="ECO:0000256" key="1">
    <source>
        <dbReference type="ARBA" id="ARBA00022741"/>
    </source>
</evidence>
<dbReference type="GO" id="GO:0005524">
    <property type="term" value="F:ATP binding"/>
    <property type="evidence" value="ECO:0007669"/>
    <property type="project" value="UniProtKB-KW"/>
</dbReference>
<dbReference type="Pfam" id="PF00270">
    <property type="entry name" value="DEAD"/>
    <property type="match status" value="1"/>
</dbReference>
<dbReference type="PROSITE" id="PS51192">
    <property type="entry name" value="HELICASE_ATP_BIND_1"/>
    <property type="match status" value="1"/>
</dbReference>
<keyword evidence="1" id="KW-0547">Nucleotide-binding</keyword>
<dbReference type="Pfam" id="PF00271">
    <property type="entry name" value="Helicase_C"/>
    <property type="match status" value="1"/>
</dbReference>
<dbReference type="Proteomes" id="UP000006681">
    <property type="component" value="Chromosome"/>
</dbReference>
<dbReference type="KEGG" id="vdi:Vdis_0178"/>
<organism evidence="4 5">
    <name type="scientific">Vulcanisaeta distributa (strain DSM 14429 / JCM 11212 / NBRC 100878 / IC-017)</name>
    <dbReference type="NCBI Taxonomy" id="572478"/>
    <lineage>
        <taxon>Archaea</taxon>
        <taxon>Thermoproteota</taxon>
        <taxon>Thermoprotei</taxon>
        <taxon>Thermoproteales</taxon>
        <taxon>Thermoproteaceae</taxon>
        <taxon>Vulcanisaeta</taxon>
    </lineage>
</organism>
<dbReference type="InterPro" id="IPR001650">
    <property type="entry name" value="Helicase_C-like"/>
</dbReference>
<dbReference type="SMART" id="SM00490">
    <property type="entry name" value="HELICc"/>
    <property type="match status" value="1"/>
</dbReference>
<dbReference type="SMART" id="SM00487">
    <property type="entry name" value="DEXDc"/>
    <property type="match status" value="1"/>
</dbReference>
<dbReference type="SUPFAM" id="SSF52540">
    <property type="entry name" value="P-loop containing nucleoside triphosphate hydrolases"/>
    <property type="match status" value="1"/>
</dbReference>
<accession>E1QSS4</accession>
<dbReference type="eggNOG" id="arCOG00557">
    <property type="taxonomic scope" value="Archaea"/>
</dbReference>
<dbReference type="AlphaFoldDB" id="E1QSS4"/>
<evidence type="ECO:0000259" key="3">
    <source>
        <dbReference type="PROSITE" id="PS51192"/>
    </source>
</evidence>
<dbReference type="InterPro" id="IPR014001">
    <property type="entry name" value="Helicase_ATP-bd"/>
</dbReference>
<dbReference type="RefSeq" id="WP_013335316.1">
    <property type="nucleotide sequence ID" value="NC_014537.1"/>
</dbReference>
<evidence type="ECO:0000313" key="4">
    <source>
        <dbReference type="EMBL" id="ADN49591.1"/>
    </source>
</evidence>
<keyword evidence="4" id="KW-0347">Helicase</keyword>
<evidence type="ECO:0000313" key="5">
    <source>
        <dbReference type="Proteomes" id="UP000006681"/>
    </source>
</evidence>
<reference evidence="5" key="2">
    <citation type="journal article" date="2010" name="Stand. Genomic Sci.">
        <title>Complete genome sequence of Vulcanisaeta distributa type strain (IC-017T).</title>
        <authorList>
            <person name="Mavromatis K."/>
            <person name="Sikorski J."/>
            <person name="Pabst E."/>
            <person name="Teshima H."/>
            <person name="Lapidus A."/>
            <person name="Lucas S."/>
            <person name="Nolan M."/>
            <person name="Glavina Del Rio T."/>
            <person name="Cheng J."/>
            <person name="Bruce D."/>
            <person name="Goodwin L."/>
            <person name="Pitluck S."/>
            <person name="Liolios K."/>
            <person name="Ivanova N."/>
            <person name="Mikhailova N."/>
            <person name="Pati A."/>
            <person name="Chen A."/>
            <person name="Palaniappan K."/>
            <person name="Land M."/>
            <person name="Hauser L."/>
            <person name="Chang Y."/>
            <person name="Jeffries C."/>
            <person name="Rohde M."/>
            <person name="Spring S."/>
            <person name="Goker M."/>
            <person name="Wirth R."/>
            <person name="Woyke T."/>
            <person name="Bristow J."/>
            <person name="Eisen J."/>
            <person name="Markowitz V."/>
            <person name="Hugenholtz P."/>
            <person name="Klenk H."/>
            <person name="Kyrpides N."/>
        </authorList>
    </citation>
    <scope>NUCLEOTIDE SEQUENCE [LARGE SCALE GENOMIC DNA]</scope>
    <source>
        <strain evidence="5">DSM 14429 / JCM 11212 / NBRC 100878 / IC-017</strain>
    </source>
</reference>
<dbReference type="InterPro" id="IPR027417">
    <property type="entry name" value="P-loop_NTPase"/>
</dbReference>
<gene>
    <name evidence="4" type="ordered locus">Vdis_0178</name>
</gene>
<dbReference type="EMBL" id="CP002100">
    <property type="protein sequence ID" value="ADN49591.1"/>
    <property type="molecule type" value="Genomic_DNA"/>
</dbReference>
<dbReference type="GO" id="GO:0043138">
    <property type="term" value="F:3'-5' DNA helicase activity"/>
    <property type="evidence" value="ECO:0007669"/>
    <property type="project" value="TreeGrafter"/>
</dbReference>
<dbReference type="Gene3D" id="3.40.50.300">
    <property type="entry name" value="P-loop containing nucleotide triphosphate hydrolases"/>
    <property type="match status" value="3"/>
</dbReference>
<dbReference type="GO" id="GO:0036297">
    <property type="term" value="P:interstrand cross-link repair"/>
    <property type="evidence" value="ECO:0007669"/>
    <property type="project" value="TreeGrafter"/>
</dbReference>